<dbReference type="EMBL" id="JADWDC010000028">
    <property type="protein sequence ID" value="MCC0177756.1"/>
    <property type="molecule type" value="Genomic_DNA"/>
</dbReference>
<evidence type="ECO:0000259" key="2">
    <source>
        <dbReference type="Pfam" id="PF13439"/>
    </source>
</evidence>
<dbReference type="GO" id="GO:0016757">
    <property type="term" value="F:glycosyltransferase activity"/>
    <property type="evidence" value="ECO:0007669"/>
    <property type="project" value="InterPro"/>
</dbReference>
<reference evidence="3" key="1">
    <citation type="journal article" date="2021" name="Antonie Van Leeuwenhoek">
        <title>Draft genome and description of Waterburya agarophytonicola gen. nov. sp. nov. (Pleurocapsales, Cyanobacteria): a seaweed symbiont.</title>
        <authorList>
            <person name="Bonthond G."/>
            <person name="Shalygin S."/>
            <person name="Bayer T."/>
            <person name="Weinberger F."/>
        </authorList>
    </citation>
    <scope>NUCLEOTIDE SEQUENCE</scope>
    <source>
        <strain evidence="3">KI4</strain>
    </source>
</reference>
<dbReference type="PANTHER" id="PTHR12526">
    <property type="entry name" value="GLYCOSYLTRANSFERASE"/>
    <property type="match status" value="1"/>
</dbReference>
<dbReference type="CDD" id="cd03808">
    <property type="entry name" value="GT4_CapM-like"/>
    <property type="match status" value="1"/>
</dbReference>
<keyword evidence="4" id="KW-1185">Reference proteome</keyword>
<dbReference type="Pfam" id="PF13439">
    <property type="entry name" value="Glyco_transf_4"/>
    <property type="match status" value="1"/>
</dbReference>
<dbReference type="RefSeq" id="WP_229640821.1">
    <property type="nucleotide sequence ID" value="NZ_JADWDC010000028.1"/>
</dbReference>
<comment type="caution">
    <text evidence="3">The sequence shown here is derived from an EMBL/GenBank/DDBJ whole genome shotgun (WGS) entry which is preliminary data.</text>
</comment>
<feature type="domain" description="Glycosyl transferase family 1" evidence="1">
    <location>
        <begin position="192"/>
        <end position="352"/>
    </location>
</feature>
<sequence>MTYKLLIVTTVPITIRSFLLPFVHHFKSLGWQVDSMAQGVSEDEECVAACDRVWDIQWSRNVLDPQNLLSGVKRVKEVVTQGDYDLVHVHTPIAAFVTRFALRNLTKPKVVYTAHGFHFYRGGSPIKNAIFFNLEKLAGSWTDYLITINHEDATAAKKHNFLPEERIYYTRGIGVDTKRYASNRVSEADVMEVRQELNLGATDVLLLSIAEFTPRKRHQDLLNALAKLDNSQVHLALAGEGPLMEQMKELAQELNIDEQIHFLGFRKDIPTLIQAATAVLLVSQQEGLPRSIMEAMCLNTPVIGTNIRGTQDLLEDGCGLLVELGDTDDLARAMAHIVSDSDSAAAIAQKAQVKMVDYDIEQIIQEYSRIFDLALN</sequence>
<dbReference type="InterPro" id="IPR028098">
    <property type="entry name" value="Glyco_trans_4-like_N"/>
</dbReference>
<dbReference type="AlphaFoldDB" id="A0A964BRZ1"/>
<dbReference type="Pfam" id="PF00534">
    <property type="entry name" value="Glycos_transf_1"/>
    <property type="match status" value="1"/>
</dbReference>
<protein>
    <submittedName>
        <fullName evidence="3">Glycosyltransferase family 4 protein</fullName>
    </submittedName>
</protein>
<dbReference type="PANTHER" id="PTHR12526:SF630">
    <property type="entry name" value="GLYCOSYLTRANSFERASE"/>
    <property type="match status" value="1"/>
</dbReference>
<dbReference type="Gene3D" id="3.40.50.2000">
    <property type="entry name" value="Glycogen Phosphorylase B"/>
    <property type="match status" value="2"/>
</dbReference>
<name>A0A964BRZ1_9CYAN</name>
<dbReference type="SUPFAM" id="SSF53756">
    <property type="entry name" value="UDP-Glycosyltransferase/glycogen phosphorylase"/>
    <property type="match status" value="1"/>
</dbReference>
<evidence type="ECO:0000259" key="1">
    <source>
        <dbReference type="Pfam" id="PF00534"/>
    </source>
</evidence>
<gene>
    <name evidence="3" type="ORF">I4641_12275</name>
</gene>
<dbReference type="Proteomes" id="UP000729733">
    <property type="component" value="Unassembled WGS sequence"/>
</dbReference>
<evidence type="ECO:0000313" key="4">
    <source>
        <dbReference type="Proteomes" id="UP000729733"/>
    </source>
</evidence>
<accession>A0A964BRZ1</accession>
<evidence type="ECO:0000313" key="3">
    <source>
        <dbReference type="EMBL" id="MCC0177756.1"/>
    </source>
</evidence>
<organism evidence="3 4">
    <name type="scientific">Waterburya agarophytonicola KI4</name>
    <dbReference type="NCBI Taxonomy" id="2874699"/>
    <lineage>
        <taxon>Bacteria</taxon>
        <taxon>Bacillati</taxon>
        <taxon>Cyanobacteriota</taxon>
        <taxon>Cyanophyceae</taxon>
        <taxon>Pleurocapsales</taxon>
        <taxon>Hyellaceae</taxon>
        <taxon>Waterburya</taxon>
        <taxon>Waterburya agarophytonicola</taxon>
    </lineage>
</organism>
<dbReference type="InterPro" id="IPR001296">
    <property type="entry name" value="Glyco_trans_1"/>
</dbReference>
<feature type="domain" description="Glycosyltransferase subfamily 4-like N-terminal" evidence="2">
    <location>
        <begin position="23"/>
        <end position="168"/>
    </location>
</feature>
<proteinExistence type="predicted"/>